<proteinExistence type="predicted"/>
<keyword evidence="1" id="KW-0812">Transmembrane</keyword>
<name>A0A848DBK8_9PSEU</name>
<keyword evidence="1" id="KW-0472">Membrane</keyword>
<comment type="caution">
    <text evidence="2">The sequence shown here is derived from an EMBL/GenBank/DDBJ whole genome shotgun (WGS) entry which is preliminary data.</text>
</comment>
<dbReference type="Proteomes" id="UP000586918">
    <property type="component" value="Unassembled WGS sequence"/>
</dbReference>
<gene>
    <name evidence="2" type="ORF">HF519_01080</name>
</gene>
<organism evidence="2 3">
    <name type="scientific">Pseudonocardia bannensis</name>
    <dbReference type="NCBI Taxonomy" id="630973"/>
    <lineage>
        <taxon>Bacteria</taxon>
        <taxon>Bacillati</taxon>
        <taxon>Actinomycetota</taxon>
        <taxon>Actinomycetes</taxon>
        <taxon>Pseudonocardiales</taxon>
        <taxon>Pseudonocardiaceae</taxon>
        <taxon>Pseudonocardia</taxon>
    </lineage>
</organism>
<dbReference type="AlphaFoldDB" id="A0A848DBK8"/>
<feature type="transmembrane region" description="Helical" evidence="1">
    <location>
        <begin position="12"/>
        <end position="36"/>
    </location>
</feature>
<sequence length="46" mass="4992">MPDPTFDGAIKAIGALEILAAIGLVLPWATGIAPVLTRWRRWARCC</sequence>
<accession>A0A848DBK8</accession>
<keyword evidence="3" id="KW-1185">Reference proteome</keyword>
<evidence type="ECO:0000313" key="3">
    <source>
        <dbReference type="Proteomes" id="UP000586918"/>
    </source>
</evidence>
<reference evidence="2 3" key="1">
    <citation type="submission" date="2020-04" db="EMBL/GenBank/DDBJ databases">
        <authorList>
            <person name="Klaysubun C."/>
            <person name="Duangmal K."/>
            <person name="Lipun K."/>
        </authorList>
    </citation>
    <scope>NUCLEOTIDE SEQUENCE [LARGE SCALE GENOMIC DNA]</scope>
    <source>
        <strain evidence="2 3">DSM 45300</strain>
    </source>
</reference>
<evidence type="ECO:0000313" key="2">
    <source>
        <dbReference type="EMBL" id="NMH90210.1"/>
    </source>
</evidence>
<dbReference type="EMBL" id="JAAXKZ010000002">
    <property type="protein sequence ID" value="NMH90210.1"/>
    <property type="molecule type" value="Genomic_DNA"/>
</dbReference>
<dbReference type="RefSeq" id="WP_169409702.1">
    <property type="nucleotide sequence ID" value="NZ_JAAXKZ010000002.1"/>
</dbReference>
<evidence type="ECO:0000256" key="1">
    <source>
        <dbReference type="SAM" id="Phobius"/>
    </source>
</evidence>
<protein>
    <submittedName>
        <fullName evidence="2">Uncharacterized protein</fullName>
    </submittedName>
</protein>
<keyword evidence="1" id="KW-1133">Transmembrane helix</keyword>